<accession>A0A8S9MWC5</accession>
<name>A0A8S9MWC5_BRACR</name>
<evidence type="ECO:0000313" key="1">
    <source>
        <dbReference type="EMBL" id="KAF3486148.1"/>
    </source>
</evidence>
<evidence type="ECO:0000313" key="2">
    <source>
        <dbReference type="Proteomes" id="UP000712600"/>
    </source>
</evidence>
<protein>
    <submittedName>
        <fullName evidence="1">Uncharacterized protein</fullName>
    </submittedName>
</protein>
<sequence>MIIPGAISGVYQRTTAICSQAVGLMIIVTKYALGPQIENKSAAVGLERRIIWVCEENAA</sequence>
<dbReference type="Proteomes" id="UP000712600">
    <property type="component" value="Unassembled WGS sequence"/>
</dbReference>
<dbReference type="AlphaFoldDB" id="A0A8S9MWC5"/>
<proteinExistence type="predicted"/>
<comment type="caution">
    <text evidence="1">The sequence shown here is derived from an EMBL/GenBank/DDBJ whole genome shotgun (WGS) entry which is preliminary data.</text>
</comment>
<dbReference type="EMBL" id="QGKX02002183">
    <property type="protein sequence ID" value="KAF3486148.1"/>
    <property type="molecule type" value="Genomic_DNA"/>
</dbReference>
<organism evidence="1 2">
    <name type="scientific">Brassica cretica</name>
    <name type="common">Mustard</name>
    <dbReference type="NCBI Taxonomy" id="69181"/>
    <lineage>
        <taxon>Eukaryota</taxon>
        <taxon>Viridiplantae</taxon>
        <taxon>Streptophyta</taxon>
        <taxon>Embryophyta</taxon>
        <taxon>Tracheophyta</taxon>
        <taxon>Spermatophyta</taxon>
        <taxon>Magnoliopsida</taxon>
        <taxon>eudicotyledons</taxon>
        <taxon>Gunneridae</taxon>
        <taxon>Pentapetalae</taxon>
        <taxon>rosids</taxon>
        <taxon>malvids</taxon>
        <taxon>Brassicales</taxon>
        <taxon>Brassicaceae</taxon>
        <taxon>Brassiceae</taxon>
        <taxon>Brassica</taxon>
    </lineage>
</organism>
<gene>
    <name evidence="1" type="ORF">F2Q69_00057158</name>
</gene>
<reference evidence="1" key="1">
    <citation type="submission" date="2019-12" db="EMBL/GenBank/DDBJ databases">
        <title>Genome sequencing and annotation of Brassica cretica.</title>
        <authorList>
            <person name="Studholme D.J."/>
            <person name="Sarris P."/>
        </authorList>
    </citation>
    <scope>NUCLEOTIDE SEQUENCE</scope>
    <source>
        <strain evidence="1">PFS-109/04</strain>
        <tissue evidence="1">Leaf</tissue>
    </source>
</reference>